<keyword evidence="7" id="KW-0614">Plasmid</keyword>
<comment type="cofactor">
    <cofactor evidence="1">
        <name>FAD</name>
        <dbReference type="ChEBI" id="CHEBI:57692"/>
    </cofactor>
</comment>
<feature type="domain" description="Electron transfer flavoprotein alpha/beta-subunit N-terminal" evidence="6">
    <location>
        <begin position="20"/>
        <end position="215"/>
    </location>
</feature>
<dbReference type="GeneID" id="95578762"/>
<evidence type="ECO:0000256" key="4">
    <source>
        <dbReference type="ARBA" id="ARBA00042002"/>
    </source>
</evidence>
<dbReference type="Proteomes" id="UP001057738">
    <property type="component" value="Plasmid unnamed1"/>
</dbReference>
<organism evidence="7 8">
    <name type="scientific">Streptomyces yangpuensis</name>
    <dbReference type="NCBI Taxonomy" id="1648182"/>
    <lineage>
        <taxon>Bacteria</taxon>
        <taxon>Bacillati</taxon>
        <taxon>Actinomycetota</taxon>
        <taxon>Actinomycetes</taxon>
        <taxon>Kitasatosporales</taxon>
        <taxon>Streptomycetaceae</taxon>
        <taxon>Streptomyces</taxon>
    </lineage>
</organism>
<protein>
    <recommendedName>
        <fullName evidence="4">Electron transfer flavoprotein small subunit</fullName>
    </recommendedName>
</protein>
<evidence type="ECO:0000313" key="7">
    <source>
        <dbReference type="EMBL" id="UUY52482.1"/>
    </source>
</evidence>
<geneLocation type="plasmid" evidence="7 8">
    <name>unnamed1</name>
</geneLocation>
<dbReference type="SUPFAM" id="SSF52402">
    <property type="entry name" value="Adenine nucleotide alpha hydrolases-like"/>
    <property type="match status" value="1"/>
</dbReference>
<dbReference type="RefSeq" id="WP_257858228.1">
    <property type="nucleotide sequence ID" value="NZ_CP102515.1"/>
</dbReference>
<accession>A0ABY5Q7Q9</accession>
<evidence type="ECO:0000313" key="8">
    <source>
        <dbReference type="Proteomes" id="UP001057738"/>
    </source>
</evidence>
<dbReference type="PANTHER" id="PTHR21294:SF17">
    <property type="entry name" value="PROTEIN FIXA"/>
    <property type="match status" value="1"/>
</dbReference>
<gene>
    <name evidence="7" type="ORF">NRK68_35065</name>
</gene>
<name>A0ABY5Q7Q9_9ACTN</name>
<dbReference type="SMART" id="SM00893">
    <property type="entry name" value="ETF"/>
    <property type="match status" value="1"/>
</dbReference>
<comment type="subunit">
    <text evidence="2">Heterodimer of an alpha and a beta subunit.</text>
</comment>
<evidence type="ECO:0000256" key="2">
    <source>
        <dbReference type="ARBA" id="ARBA00011355"/>
    </source>
</evidence>
<sequence>MLIVATLHRTDPRATVDPLTGRVGTEGYAGTASHADRCALEHALRLAEVFGARCLAVTAGPPEAEEVLREALACGADQALRIEAPGTPDPAGTAHLLHAGLAAHGARPDLVICGDRSADGATGTTPALLAGLLGAAQALGLIELAEDNGTTGPAALRAVRRLDGGRAEVLAVPLPAVCSVEAGQVRLRRASLAGTLAARTAAIPVVSVAAAPASRVRTGPVRAYRPRPRALPAPAGDTPRARLLALTGAHTPPRTSPRVLTPASPAEAADLLLAELRGLSRDAG</sequence>
<evidence type="ECO:0000256" key="1">
    <source>
        <dbReference type="ARBA" id="ARBA00001974"/>
    </source>
</evidence>
<dbReference type="NCBIfam" id="TIGR04503">
    <property type="entry name" value="mft_etfB"/>
    <property type="match status" value="1"/>
</dbReference>
<feature type="region of interest" description="Disordered" evidence="5">
    <location>
        <begin position="219"/>
        <end position="239"/>
    </location>
</feature>
<dbReference type="Gene3D" id="3.40.50.620">
    <property type="entry name" value="HUPs"/>
    <property type="match status" value="1"/>
</dbReference>
<dbReference type="PANTHER" id="PTHR21294">
    <property type="entry name" value="ELECTRON TRANSFER FLAVOPROTEIN BETA-SUBUNIT"/>
    <property type="match status" value="1"/>
</dbReference>
<dbReference type="InterPro" id="IPR012255">
    <property type="entry name" value="ETF_b"/>
</dbReference>
<keyword evidence="8" id="KW-1185">Reference proteome</keyword>
<evidence type="ECO:0000256" key="5">
    <source>
        <dbReference type="SAM" id="MobiDB-lite"/>
    </source>
</evidence>
<evidence type="ECO:0000256" key="3">
    <source>
        <dbReference type="ARBA" id="ARBA00025649"/>
    </source>
</evidence>
<dbReference type="InterPro" id="IPR014729">
    <property type="entry name" value="Rossmann-like_a/b/a_fold"/>
</dbReference>
<dbReference type="EMBL" id="CP102515">
    <property type="protein sequence ID" value="UUY52482.1"/>
    <property type="molecule type" value="Genomic_DNA"/>
</dbReference>
<evidence type="ECO:0000259" key="6">
    <source>
        <dbReference type="SMART" id="SM00893"/>
    </source>
</evidence>
<comment type="function">
    <text evidence="3">The electron transfer flavoprotein serves as a specific electron acceptor for other dehydrogenases. It transfers the electrons to the main respiratory chain via ETF-ubiquinone oxidoreductase (ETF dehydrogenase).</text>
</comment>
<dbReference type="Pfam" id="PF01012">
    <property type="entry name" value="ETF"/>
    <property type="match status" value="1"/>
</dbReference>
<dbReference type="InterPro" id="IPR030982">
    <property type="entry name" value="Mft_EtfB"/>
</dbReference>
<dbReference type="InterPro" id="IPR014730">
    <property type="entry name" value="ETF_a/b_N"/>
</dbReference>
<proteinExistence type="predicted"/>
<reference evidence="7" key="1">
    <citation type="submission" date="2022-08" db="EMBL/GenBank/DDBJ databases">
        <authorList>
            <person name="Tian L."/>
        </authorList>
    </citation>
    <scope>NUCLEOTIDE SEQUENCE</scope>
    <source>
        <strain evidence="7">CM253</strain>
        <plasmid evidence="7">unnamed1</plasmid>
    </source>
</reference>